<protein>
    <submittedName>
        <fullName evidence="2">DinB family protein</fullName>
    </submittedName>
</protein>
<evidence type="ECO:0000313" key="2">
    <source>
        <dbReference type="EMBL" id="RNB87818.1"/>
    </source>
</evidence>
<dbReference type="OrthoDB" id="2964295at2"/>
<dbReference type="Pfam" id="PF12867">
    <property type="entry name" value="DinB_2"/>
    <property type="match status" value="1"/>
</dbReference>
<dbReference type="Gene3D" id="1.20.120.450">
    <property type="entry name" value="dinb family like domain"/>
    <property type="match status" value="1"/>
</dbReference>
<gene>
    <name evidence="2" type="ORF">EDM56_13410</name>
</gene>
<comment type="caution">
    <text evidence="2">The sequence shown here is derived from an EMBL/GenBank/DDBJ whole genome shotgun (WGS) entry which is preliminary data.</text>
</comment>
<reference evidence="2 3" key="1">
    <citation type="submission" date="2018-10" db="EMBL/GenBank/DDBJ databases">
        <title>Phylogenomics of Brevibacillus.</title>
        <authorList>
            <person name="Dunlap C."/>
        </authorList>
    </citation>
    <scope>NUCLEOTIDE SEQUENCE [LARGE SCALE GENOMIC DNA]</scope>
    <source>
        <strain evidence="2 3">JCM 15716</strain>
    </source>
</reference>
<dbReference type="InterPro" id="IPR024775">
    <property type="entry name" value="DinB-like"/>
</dbReference>
<proteinExistence type="predicted"/>
<organism evidence="2 3">
    <name type="scientific">Brevibacillus fluminis</name>
    <dbReference type="NCBI Taxonomy" id="511487"/>
    <lineage>
        <taxon>Bacteria</taxon>
        <taxon>Bacillati</taxon>
        <taxon>Bacillota</taxon>
        <taxon>Bacilli</taxon>
        <taxon>Bacillales</taxon>
        <taxon>Paenibacillaceae</taxon>
        <taxon>Brevibacillus</taxon>
    </lineage>
</organism>
<evidence type="ECO:0000313" key="3">
    <source>
        <dbReference type="Proteomes" id="UP000271031"/>
    </source>
</evidence>
<dbReference type="AlphaFoldDB" id="A0A3M8DII1"/>
<feature type="domain" description="DinB-like" evidence="1">
    <location>
        <begin position="17"/>
        <end position="147"/>
    </location>
</feature>
<dbReference type="EMBL" id="RHHQ01000010">
    <property type="protein sequence ID" value="RNB87818.1"/>
    <property type="molecule type" value="Genomic_DNA"/>
</dbReference>
<dbReference type="RefSeq" id="WP_122918423.1">
    <property type="nucleotide sequence ID" value="NZ_RHHQ01000010.1"/>
</dbReference>
<dbReference type="InterPro" id="IPR034660">
    <property type="entry name" value="DinB/YfiT-like"/>
</dbReference>
<sequence length="153" mass="17879">MMEEILQRYETSIAWANATRQITDEQWLSPMQDGKWSIAETVSHLNAWDHFILDVRLPHIAPGKQLPSVPVDVEKMNGDAARYARSGVKRDELLDQWVDVRSRLLDKLRTHSEESFVAPYYIGEKEMTLARYIEGMIDHDMHHRKQMDAFLGR</sequence>
<keyword evidence="3" id="KW-1185">Reference proteome</keyword>
<dbReference type="Proteomes" id="UP000271031">
    <property type="component" value="Unassembled WGS sequence"/>
</dbReference>
<name>A0A3M8DII1_9BACL</name>
<dbReference type="SUPFAM" id="SSF109854">
    <property type="entry name" value="DinB/YfiT-like putative metalloenzymes"/>
    <property type="match status" value="1"/>
</dbReference>
<accession>A0A3M8DII1</accession>
<evidence type="ECO:0000259" key="1">
    <source>
        <dbReference type="Pfam" id="PF12867"/>
    </source>
</evidence>